<organism evidence="1 2">
    <name type="scientific">Cinara cedri</name>
    <dbReference type="NCBI Taxonomy" id="506608"/>
    <lineage>
        <taxon>Eukaryota</taxon>
        <taxon>Metazoa</taxon>
        <taxon>Ecdysozoa</taxon>
        <taxon>Arthropoda</taxon>
        <taxon>Hexapoda</taxon>
        <taxon>Insecta</taxon>
        <taxon>Pterygota</taxon>
        <taxon>Neoptera</taxon>
        <taxon>Paraneoptera</taxon>
        <taxon>Hemiptera</taxon>
        <taxon>Sternorrhyncha</taxon>
        <taxon>Aphidomorpha</taxon>
        <taxon>Aphidoidea</taxon>
        <taxon>Aphididae</taxon>
        <taxon>Lachninae</taxon>
        <taxon>Cinara</taxon>
    </lineage>
</organism>
<sequence>MTIQHAYLIALLKTIKRRMHNADLGAGRSSGTDLSDNYPPISCLNVLPKLFENLEPKV</sequence>
<gene>
    <name evidence="1" type="ORF">CINCED_3A021455</name>
</gene>
<accession>A0A5E4MBP9</accession>
<evidence type="ECO:0000313" key="2">
    <source>
        <dbReference type="Proteomes" id="UP000325440"/>
    </source>
</evidence>
<dbReference type="AlphaFoldDB" id="A0A5E4MBP9"/>
<dbReference type="EMBL" id="CABPRJ010000476">
    <property type="protein sequence ID" value="VVC27792.1"/>
    <property type="molecule type" value="Genomic_DNA"/>
</dbReference>
<reference evidence="1 2" key="1">
    <citation type="submission" date="2019-08" db="EMBL/GenBank/DDBJ databases">
        <authorList>
            <person name="Alioto T."/>
            <person name="Alioto T."/>
            <person name="Gomez Garrido J."/>
        </authorList>
    </citation>
    <scope>NUCLEOTIDE SEQUENCE [LARGE SCALE GENOMIC DNA]</scope>
</reference>
<proteinExistence type="predicted"/>
<evidence type="ECO:0000313" key="1">
    <source>
        <dbReference type="EMBL" id="VVC27792.1"/>
    </source>
</evidence>
<dbReference type="Proteomes" id="UP000325440">
    <property type="component" value="Unassembled WGS sequence"/>
</dbReference>
<keyword evidence="2" id="KW-1185">Reference proteome</keyword>
<name>A0A5E4MBP9_9HEMI</name>
<protein>
    <submittedName>
        <fullName evidence="1">Uncharacterized protein</fullName>
    </submittedName>
</protein>